<protein>
    <recommendedName>
        <fullName evidence="3">F-box domain-containing protein</fullName>
    </recommendedName>
</protein>
<evidence type="ECO:0000313" key="1">
    <source>
        <dbReference type="EMBL" id="KAL2858432.1"/>
    </source>
</evidence>
<dbReference type="Proteomes" id="UP001610446">
    <property type="component" value="Unassembled WGS sequence"/>
</dbReference>
<evidence type="ECO:0008006" key="3">
    <source>
        <dbReference type="Google" id="ProtNLM"/>
    </source>
</evidence>
<proteinExistence type="predicted"/>
<gene>
    <name evidence="1" type="ORF">BJY01DRAFT_22</name>
</gene>
<name>A0ABR4L4M5_9EURO</name>
<organism evidence="1 2">
    <name type="scientific">Aspergillus pseudoustus</name>
    <dbReference type="NCBI Taxonomy" id="1810923"/>
    <lineage>
        <taxon>Eukaryota</taxon>
        <taxon>Fungi</taxon>
        <taxon>Dikarya</taxon>
        <taxon>Ascomycota</taxon>
        <taxon>Pezizomycotina</taxon>
        <taxon>Eurotiomycetes</taxon>
        <taxon>Eurotiomycetidae</taxon>
        <taxon>Eurotiales</taxon>
        <taxon>Aspergillaceae</taxon>
        <taxon>Aspergillus</taxon>
        <taxon>Aspergillus subgen. Nidulantes</taxon>
    </lineage>
</organism>
<dbReference type="InterPro" id="IPR036047">
    <property type="entry name" value="F-box-like_dom_sf"/>
</dbReference>
<sequence length="340" mass="38489">MGGWAIFCAICGGPFSSQVDMDCEGTDERAYRFDVLEDCNLDWLDKLRALGINPDATGSDKGYLTGTGRYWDYGGIDVLAGEHPNAPFPDKDEVVPIVAYHDFSDIGQPYVFPFHPVCYEILQRCIYLQRAGNEIRTDTLYDVFNNINGGRYVRLQLDYGEPDPPTGQVWDIVMGQEVLVVNPVNIPELEAEISDVKRLLDTKPNLDNKAKRHADDDIFSRLPTELRHEIFQNLHPESILALKAASGVMHATSCPDSVWTAKLVDTYPWLWEVHELPVFQSQNVEERASRLLRACREDGATTGKSHGYILGLANRRRIWGVCEQIRGRYLEQPAVFTRKL</sequence>
<comment type="caution">
    <text evidence="1">The sequence shown here is derived from an EMBL/GenBank/DDBJ whole genome shotgun (WGS) entry which is preliminary data.</text>
</comment>
<dbReference type="EMBL" id="JBFXLU010000001">
    <property type="protein sequence ID" value="KAL2858432.1"/>
    <property type="molecule type" value="Genomic_DNA"/>
</dbReference>
<dbReference type="SUPFAM" id="SSF81383">
    <property type="entry name" value="F-box domain"/>
    <property type="match status" value="1"/>
</dbReference>
<evidence type="ECO:0000313" key="2">
    <source>
        <dbReference type="Proteomes" id="UP001610446"/>
    </source>
</evidence>
<dbReference type="Gene3D" id="1.20.1280.50">
    <property type="match status" value="1"/>
</dbReference>
<accession>A0ABR4L4M5</accession>
<reference evidence="1 2" key="1">
    <citation type="submission" date="2024-07" db="EMBL/GenBank/DDBJ databases">
        <title>Section-level genome sequencing and comparative genomics of Aspergillus sections Usti and Cavernicolus.</title>
        <authorList>
            <consortium name="Lawrence Berkeley National Laboratory"/>
            <person name="Nybo J.L."/>
            <person name="Vesth T.C."/>
            <person name="Theobald S."/>
            <person name="Frisvad J.C."/>
            <person name="Larsen T.O."/>
            <person name="Kjaerboelling I."/>
            <person name="Rothschild-Mancinelli K."/>
            <person name="Lyhne E.K."/>
            <person name="Kogle M.E."/>
            <person name="Barry K."/>
            <person name="Clum A."/>
            <person name="Na H."/>
            <person name="Ledsgaard L."/>
            <person name="Lin J."/>
            <person name="Lipzen A."/>
            <person name="Kuo A."/>
            <person name="Riley R."/>
            <person name="Mondo S."/>
            <person name="Labutti K."/>
            <person name="Haridas S."/>
            <person name="Pangalinan J."/>
            <person name="Salamov A.A."/>
            <person name="Simmons B.A."/>
            <person name="Magnuson J.K."/>
            <person name="Chen J."/>
            <person name="Drula E."/>
            <person name="Henrissat B."/>
            <person name="Wiebenga A."/>
            <person name="Lubbers R.J."/>
            <person name="Gomes A.C."/>
            <person name="Makela M.R."/>
            <person name="Stajich J."/>
            <person name="Grigoriev I.V."/>
            <person name="Mortensen U.H."/>
            <person name="De Vries R.P."/>
            <person name="Baker S.E."/>
            <person name="Andersen M.R."/>
        </authorList>
    </citation>
    <scope>NUCLEOTIDE SEQUENCE [LARGE SCALE GENOMIC DNA]</scope>
    <source>
        <strain evidence="1 2">CBS 123904</strain>
    </source>
</reference>
<keyword evidence="2" id="KW-1185">Reference proteome</keyword>